<keyword evidence="2" id="KW-0614">Plasmid</keyword>
<feature type="region of interest" description="Disordered" evidence="1">
    <location>
        <begin position="1"/>
        <end position="28"/>
    </location>
</feature>
<protein>
    <submittedName>
        <fullName evidence="2">Uncharacterized protein</fullName>
    </submittedName>
</protein>
<dbReference type="EMBL" id="MK318968">
    <property type="protein sequence ID" value="QCL09231.1"/>
    <property type="molecule type" value="Genomic_DNA"/>
</dbReference>
<organism evidence="2">
    <name type="scientific">Rhizobium rhizogenes</name>
    <name type="common">Agrobacterium rhizogenes</name>
    <dbReference type="NCBI Taxonomy" id="359"/>
    <lineage>
        <taxon>Bacteria</taxon>
        <taxon>Pseudomonadati</taxon>
        <taxon>Pseudomonadota</taxon>
        <taxon>Alphaproteobacteria</taxon>
        <taxon>Hyphomicrobiales</taxon>
        <taxon>Rhizobiaceae</taxon>
        <taxon>Rhizobium/Agrobacterium group</taxon>
        <taxon>Rhizobium</taxon>
    </lineage>
</organism>
<reference evidence="2" key="1">
    <citation type="submission" date="2018-12" db="EMBL/GenBank/DDBJ databases">
        <title>Three Rhizobium rhizogenes strains isolated from the same crown gall tumor carry diverse plasmids.</title>
        <authorList>
            <person name="Pulawska J."/>
            <person name="Kuzmanovic N."/>
        </authorList>
    </citation>
    <scope>NUCLEOTIDE SEQUENCE</scope>
    <source>
        <strain evidence="2">C5.7</strain>
        <plasmid evidence="2">pC5.7b</plasmid>
    </source>
</reference>
<accession>A0A7S4ZRY1</accession>
<dbReference type="AlphaFoldDB" id="A0A7S4ZRY1"/>
<evidence type="ECO:0000313" key="2">
    <source>
        <dbReference type="EMBL" id="QCL09231.1"/>
    </source>
</evidence>
<sequence>MYRWKNNSGPEEAVIERKPKNITPADLGDDHQNDWLISGNCSKLHRYVAIFASNKESFGDINGSLVIL</sequence>
<proteinExistence type="predicted"/>
<name>A0A7S4ZRY1_RHIRH</name>
<gene>
    <name evidence="2" type="ORF">pC5.7b_364</name>
</gene>
<evidence type="ECO:0000256" key="1">
    <source>
        <dbReference type="SAM" id="MobiDB-lite"/>
    </source>
</evidence>
<geneLocation type="plasmid" evidence="2">
    <name>pC5.7b</name>
</geneLocation>